<evidence type="ECO:0000256" key="1">
    <source>
        <dbReference type="SAM" id="MobiDB-lite"/>
    </source>
</evidence>
<proteinExistence type="predicted"/>
<keyword evidence="4" id="KW-1185">Reference proteome</keyword>
<name>A0A8H6Z2X9_9AGAR</name>
<sequence length="116" mass="11373">MGSAQSSITPETVLTTAIVVGSAVAIGYSALGAGSSASTSTSSGDVRAEAGRKKSKRKSVAATETIPDLELSSTPAGRRAEEGGGDPFARYPSKAGMGPEEAAGGEAVAEGAEDGR</sequence>
<dbReference type="EMBL" id="JACAZH010000004">
    <property type="protein sequence ID" value="KAF7371303.1"/>
    <property type="molecule type" value="Genomic_DNA"/>
</dbReference>
<dbReference type="Proteomes" id="UP000623467">
    <property type="component" value="Unassembled WGS sequence"/>
</dbReference>
<comment type="caution">
    <text evidence="3">The sequence shown here is derived from an EMBL/GenBank/DDBJ whole genome shotgun (WGS) entry which is preliminary data.</text>
</comment>
<keyword evidence="2" id="KW-0812">Transmembrane</keyword>
<evidence type="ECO:0000313" key="4">
    <source>
        <dbReference type="Proteomes" id="UP000623467"/>
    </source>
</evidence>
<protein>
    <submittedName>
        <fullName evidence="3">Uncharacterized protein</fullName>
    </submittedName>
</protein>
<feature type="compositionally biased region" description="Low complexity" evidence="1">
    <location>
        <begin position="33"/>
        <end position="44"/>
    </location>
</feature>
<keyword evidence="2" id="KW-1133">Transmembrane helix</keyword>
<feature type="compositionally biased region" description="Low complexity" evidence="1">
    <location>
        <begin position="95"/>
        <end position="110"/>
    </location>
</feature>
<keyword evidence="2" id="KW-0472">Membrane</keyword>
<feature type="region of interest" description="Disordered" evidence="1">
    <location>
        <begin position="33"/>
        <end position="116"/>
    </location>
</feature>
<evidence type="ECO:0000256" key="2">
    <source>
        <dbReference type="SAM" id="Phobius"/>
    </source>
</evidence>
<gene>
    <name evidence="3" type="ORF">MSAN_00766400</name>
</gene>
<accession>A0A8H6Z2X9</accession>
<dbReference type="AlphaFoldDB" id="A0A8H6Z2X9"/>
<organism evidence="3 4">
    <name type="scientific">Mycena sanguinolenta</name>
    <dbReference type="NCBI Taxonomy" id="230812"/>
    <lineage>
        <taxon>Eukaryota</taxon>
        <taxon>Fungi</taxon>
        <taxon>Dikarya</taxon>
        <taxon>Basidiomycota</taxon>
        <taxon>Agaricomycotina</taxon>
        <taxon>Agaricomycetes</taxon>
        <taxon>Agaricomycetidae</taxon>
        <taxon>Agaricales</taxon>
        <taxon>Marasmiineae</taxon>
        <taxon>Mycenaceae</taxon>
        <taxon>Mycena</taxon>
    </lineage>
</organism>
<reference evidence="3" key="1">
    <citation type="submission" date="2020-05" db="EMBL/GenBank/DDBJ databases">
        <title>Mycena genomes resolve the evolution of fungal bioluminescence.</title>
        <authorList>
            <person name="Tsai I.J."/>
        </authorList>
    </citation>
    <scope>NUCLEOTIDE SEQUENCE</scope>
    <source>
        <strain evidence="3">160909Yilan</strain>
    </source>
</reference>
<evidence type="ECO:0000313" key="3">
    <source>
        <dbReference type="EMBL" id="KAF7371303.1"/>
    </source>
</evidence>
<feature type="transmembrane region" description="Helical" evidence="2">
    <location>
        <begin position="12"/>
        <end position="31"/>
    </location>
</feature>